<dbReference type="Proteomes" id="UP001146120">
    <property type="component" value="Unassembled WGS sequence"/>
</dbReference>
<feature type="compositionally biased region" description="Low complexity" evidence="1">
    <location>
        <begin position="1"/>
        <end position="13"/>
    </location>
</feature>
<dbReference type="InterPro" id="IPR028322">
    <property type="entry name" value="PNRC-like_rgn"/>
</dbReference>
<reference evidence="2" key="1">
    <citation type="submission" date="2022-11" db="EMBL/GenBank/DDBJ databases">
        <authorList>
            <person name="Morgan W.R."/>
            <person name="Tartar A."/>
        </authorList>
    </citation>
    <scope>NUCLEOTIDE SEQUENCE</scope>
    <source>
        <strain evidence="2">ARSEF 373</strain>
    </source>
</reference>
<comment type="caution">
    <text evidence="2">The sequence shown here is derived from an EMBL/GenBank/DDBJ whole genome shotgun (WGS) entry which is preliminary data.</text>
</comment>
<protein>
    <submittedName>
        <fullName evidence="2">Uncharacterized protein</fullName>
    </submittedName>
</protein>
<reference evidence="2" key="2">
    <citation type="journal article" date="2023" name="Microbiol Resour">
        <title>Decontamination and Annotation of the Draft Genome Sequence of the Oomycete Lagenidium giganteum ARSEF 373.</title>
        <authorList>
            <person name="Morgan W.R."/>
            <person name="Tartar A."/>
        </authorList>
    </citation>
    <scope>NUCLEOTIDE SEQUENCE</scope>
    <source>
        <strain evidence="2">ARSEF 373</strain>
    </source>
</reference>
<feature type="compositionally biased region" description="Polar residues" evidence="1">
    <location>
        <begin position="99"/>
        <end position="114"/>
    </location>
</feature>
<evidence type="ECO:0000313" key="2">
    <source>
        <dbReference type="EMBL" id="DAZ98152.1"/>
    </source>
</evidence>
<feature type="compositionally biased region" description="Low complexity" evidence="1">
    <location>
        <begin position="191"/>
        <end position="210"/>
    </location>
</feature>
<dbReference type="Pfam" id="PF15365">
    <property type="entry name" value="PNRC"/>
    <property type="match status" value="1"/>
</dbReference>
<feature type="compositionally biased region" description="Low complexity" evidence="1">
    <location>
        <begin position="78"/>
        <end position="91"/>
    </location>
</feature>
<organism evidence="2 3">
    <name type="scientific">Lagenidium giganteum</name>
    <dbReference type="NCBI Taxonomy" id="4803"/>
    <lineage>
        <taxon>Eukaryota</taxon>
        <taxon>Sar</taxon>
        <taxon>Stramenopiles</taxon>
        <taxon>Oomycota</taxon>
        <taxon>Peronosporomycetes</taxon>
        <taxon>Pythiales</taxon>
        <taxon>Pythiaceae</taxon>
    </lineage>
</organism>
<feature type="region of interest" description="Disordered" evidence="1">
    <location>
        <begin position="1"/>
        <end position="26"/>
    </location>
</feature>
<dbReference type="AlphaFoldDB" id="A0AAV2YT26"/>
<feature type="region of interest" description="Disordered" evidence="1">
    <location>
        <begin position="68"/>
        <end position="114"/>
    </location>
</feature>
<dbReference type="GO" id="GO:0016071">
    <property type="term" value="P:mRNA metabolic process"/>
    <property type="evidence" value="ECO:0007669"/>
    <property type="project" value="UniProtKB-ARBA"/>
</dbReference>
<feature type="compositionally biased region" description="Polar residues" evidence="1">
    <location>
        <begin position="211"/>
        <end position="230"/>
    </location>
</feature>
<accession>A0AAV2YT26</accession>
<dbReference type="EMBL" id="DAKRPA010000114">
    <property type="protein sequence ID" value="DAZ98152.1"/>
    <property type="molecule type" value="Genomic_DNA"/>
</dbReference>
<evidence type="ECO:0000313" key="3">
    <source>
        <dbReference type="Proteomes" id="UP001146120"/>
    </source>
</evidence>
<gene>
    <name evidence="2" type="ORF">N0F65_005618</name>
</gene>
<sequence length="347" mass="36296">MSKSSSSSSSSPPSSQPGLVGRPLVPFFDANDNVNATLEVAHNQPYEAMDVDARVWNKELGYFEYPADKQPASALPQRVNNGNSSRSNSAKRGARNKGKGQNTTNGQVPASPTSAPMAIANLRQQHNGMKRTNSFSGNDANAALVIPKPPGSTGKLLLTPSMLSSSAPDAIPLANPVKKAAAVEALASEPPRSNSTKRSSSSKQRSRPNTPVKSRNNQQQQKTSPSSAGSERNDGQGATSGKKGKQKGKQELSAVTGKWAWSAFQSSPDPKDLPLPPFLTSSPAMAPTGIDTAAQPEPLDLAAELTPERPPVLAVPPAVKHPPEGSAPSLEAAMTHDLRRLLNIGGG</sequence>
<feature type="region of interest" description="Disordered" evidence="1">
    <location>
        <begin position="312"/>
        <end position="331"/>
    </location>
</feature>
<evidence type="ECO:0000256" key="1">
    <source>
        <dbReference type="SAM" id="MobiDB-lite"/>
    </source>
</evidence>
<proteinExistence type="predicted"/>
<keyword evidence="3" id="KW-1185">Reference proteome</keyword>
<feature type="region of interest" description="Disordered" evidence="1">
    <location>
        <begin position="182"/>
        <end position="292"/>
    </location>
</feature>
<name>A0AAV2YT26_9STRA</name>